<dbReference type="Gene3D" id="3.30.2090.10">
    <property type="entry name" value="Multidrug efflux transporter AcrB TolC docking domain, DN and DC subdomains"/>
    <property type="match status" value="2"/>
</dbReference>
<feature type="transmembrane region" description="Helical" evidence="1">
    <location>
        <begin position="391"/>
        <end position="411"/>
    </location>
</feature>
<dbReference type="Gene3D" id="3.30.70.1440">
    <property type="entry name" value="Multidrug efflux transporter AcrB pore domain"/>
    <property type="match status" value="1"/>
</dbReference>
<feature type="transmembrane region" description="Helical" evidence="1">
    <location>
        <begin position="987"/>
        <end position="1007"/>
    </location>
</feature>
<organism evidence="2 3">
    <name type="scientific">Acidovorax lacteus</name>
    <dbReference type="NCBI Taxonomy" id="1924988"/>
    <lineage>
        <taxon>Bacteria</taxon>
        <taxon>Pseudomonadati</taxon>
        <taxon>Pseudomonadota</taxon>
        <taxon>Betaproteobacteria</taxon>
        <taxon>Burkholderiales</taxon>
        <taxon>Comamonadaceae</taxon>
        <taxon>Acidovorax</taxon>
    </lineage>
</organism>
<comment type="caution">
    <text evidence="2">The sequence shown here is derived from an EMBL/GenBank/DDBJ whole genome shotgun (WGS) entry which is preliminary data.</text>
</comment>
<keyword evidence="1" id="KW-0472">Membrane</keyword>
<dbReference type="InterPro" id="IPR001036">
    <property type="entry name" value="Acrflvin-R"/>
</dbReference>
<dbReference type="Proteomes" id="UP001501788">
    <property type="component" value="Unassembled WGS sequence"/>
</dbReference>
<dbReference type="Gene3D" id="1.20.1640.10">
    <property type="entry name" value="Multidrug efflux transporter AcrB transmembrane domain"/>
    <property type="match status" value="2"/>
</dbReference>
<protein>
    <submittedName>
        <fullName evidence="2">Efflux RND transporter permease subunit</fullName>
    </submittedName>
</protein>
<dbReference type="Pfam" id="PF00873">
    <property type="entry name" value="ACR_tran"/>
    <property type="match status" value="1"/>
</dbReference>
<dbReference type="InterPro" id="IPR027463">
    <property type="entry name" value="AcrB_DN_DC_subdom"/>
</dbReference>
<name>A0ABP8L468_9BURK</name>
<dbReference type="Gene3D" id="3.30.70.1320">
    <property type="entry name" value="Multidrug efflux transporter AcrB pore domain like"/>
    <property type="match status" value="1"/>
</dbReference>
<dbReference type="EMBL" id="BAABEX010000007">
    <property type="protein sequence ID" value="GAA4421346.1"/>
    <property type="molecule type" value="Genomic_DNA"/>
</dbReference>
<feature type="transmembrane region" description="Helical" evidence="1">
    <location>
        <begin position="30"/>
        <end position="48"/>
    </location>
</feature>
<keyword evidence="1" id="KW-1133">Transmembrane helix</keyword>
<reference evidence="3" key="1">
    <citation type="journal article" date="2019" name="Int. J. Syst. Evol. Microbiol.">
        <title>The Global Catalogue of Microorganisms (GCM) 10K type strain sequencing project: providing services to taxonomists for standard genome sequencing and annotation.</title>
        <authorList>
            <consortium name="The Broad Institute Genomics Platform"/>
            <consortium name="The Broad Institute Genome Sequencing Center for Infectious Disease"/>
            <person name="Wu L."/>
            <person name="Ma J."/>
        </authorList>
    </citation>
    <scope>NUCLEOTIDE SEQUENCE [LARGE SCALE GENOMIC DNA]</scope>
    <source>
        <strain evidence="3">JCM 31890</strain>
    </source>
</reference>
<feature type="transmembrane region" description="Helical" evidence="1">
    <location>
        <begin position="930"/>
        <end position="949"/>
    </location>
</feature>
<dbReference type="PANTHER" id="PTHR32063">
    <property type="match status" value="1"/>
</dbReference>
<feature type="transmembrane region" description="Helical" evidence="1">
    <location>
        <begin position="1052"/>
        <end position="1079"/>
    </location>
</feature>
<dbReference type="SUPFAM" id="SSF82693">
    <property type="entry name" value="Multidrug efflux transporter AcrB pore domain, PN1, PN2, PC1 and PC2 subdomains"/>
    <property type="match status" value="3"/>
</dbReference>
<sequence>MSAPTPRMASSTPTLGVSGRIAALFQSAQITPLLALVAFLLGVFAVLVTPREEEPQINVTMANVIVPFPGASVADVEQMVATPAEQVLSQMEGTEHVMSVSRPGMAVLTVQFKVGVPRTEALVRLHDTLRSNADWLPRGLGVLDPLIKPKGIDDVPIVALTLSHPQGEAGGFDLERIAHSLEAEIKRVPGTREVQTLGGPGRAVMVQLDAARMASTGTTVAQLRSALQSANQGMPVGELLAANRSVAVETGPFFRNADEVADLIVSVRDGRPVFLRDVAEVVDGPLPPSRMVWTGVVDRSGAAPMLREAPAVTITVTKKAGQNAIDVANAVVAQVDALRNTVIPADVDVRVVRNYGATANDKARQLIQKLLFATASVVALVFVALGRREAAIVGTAVVLTLTVTLFASWAWGFTLNRVSLFALIFSIGILVDDAIVVVENIHRHQQLYPGRSLAQIIPAAVDEVGGPTILATLTVIAALLPMAFVSGLMGPYMSPIPINASMGMLLSLAIAFVVTPWLARLWMKHTPAGADGAAHAPTHGGLAARLQPLFDRIFTPLLDEHRGARNRGLLGLGVALLIAVSLALPATGLVLLKMLPFDNKSEFQVIVDMPAGTPLEETAAVLQELGAHLATVPEVTDYQAYAGTAAPINFNGLVRQYYLRAGGEVGDLQVNLADKAHRKAKSHEIAMRERPALQAIGQRRGANVKVVEVPPGPPVLAPIVAEIYGPSAEGRRAVARAVRGVFEGTPGIVDVDDSGIADAPRTLLLIDRRKAALLGVVPQDIAATLRAGLSGEDVTYLHDASKYPVPVVLRLPPHQQGDLDGLLQLTVRSTAGRTVPIRELGTVSDTLREQPVFHKDLLPVHFVVADMAGRVDSPLYGMFQMRSKLAEIETPGGGRLDEYWVRQPAEALRGYAIKWDGEWKVTYETFRDMGLAYAVGLVLIYLLVVAQFGSYLTPLIIMAPIPLTIIGVMPGHALLGAQFTATSMIGMIALAGIIVRNSILLVDFIRLQQAEGMPLARAIVEAAVTRAQPIVLTGLAAMIGAFFILDDPIFNGLAIALIFGIAVSTLLTLVVIPTLYYAAYRPRGPAAPTASPTPEGASS</sequence>
<feature type="transmembrane region" description="Helical" evidence="1">
    <location>
        <begin position="366"/>
        <end position="385"/>
    </location>
</feature>
<dbReference type="PRINTS" id="PR00702">
    <property type="entry name" value="ACRIFLAVINRP"/>
</dbReference>
<feature type="transmembrane region" description="Helical" evidence="1">
    <location>
        <begin position="418"/>
        <end position="438"/>
    </location>
</feature>
<feature type="transmembrane region" description="Helical" evidence="1">
    <location>
        <begin position="569"/>
        <end position="592"/>
    </location>
</feature>
<dbReference type="PANTHER" id="PTHR32063:SF16">
    <property type="entry name" value="CATION EFFLUX SYSTEM (ACRB_ACRD_ACRF FAMILY)"/>
    <property type="match status" value="1"/>
</dbReference>
<gene>
    <name evidence="2" type="ORF">GCM10023090_10300</name>
</gene>
<dbReference type="SUPFAM" id="SSF82866">
    <property type="entry name" value="Multidrug efflux transporter AcrB transmembrane domain"/>
    <property type="match status" value="2"/>
</dbReference>
<dbReference type="SUPFAM" id="SSF82714">
    <property type="entry name" value="Multidrug efflux transporter AcrB TolC docking domain, DN and DC subdomains"/>
    <property type="match status" value="2"/>
</dbReference>
<feature type="transmembrane region" description="Helical" evidence="1">
    <location>
        <begin position="955"/>
        <end position="975"/>
    </location>
</feature>
<keyword evidence="1" id="KW-0812">Transmembrane</keyword>
<accession>A0ABP8L468</accession>
<proteinExistence type="predicted"/>
<evidence type="ECO:0000256" key="1">
    <source>
        <dbReference type="SAM" id="Phobius"/>
    </source>
</evidence>
<evidence type="ECO:0000313" key="3">
    <source>
        <dbReference type="Proteomes" id="UP001501788"/>
    </source>
</evidence>
<keyword evidence="3" id="KW-1185">Reference proteome</keyword>
<evidence type="ECO:0000313" key="2">
    <source>
        <dbReference type="EMBL" id="GAA4421346.1"/>
    </source>
</evidence>
<feature type="transmembrane region" description="Helical" evidence="1">
    <location>
        <begin position="468"/>
        <end position="488"/>
    </location>
</feature>
<feature type="transmembrane region" description="Helical" evidence="1">
    <location>
        <begin position="500"/>
        <end position="519"/>
    </location>
</feature>
<feature type="transmembrane region" description="Helical" evidence="1">
    <location>
        <begin position="1027"/>
        <end position="1045"/>
    </location>
</feature>
<dbReference type="Gene3D" id="3.30.70.1430">
    <property type="entry name" value="Multidrug efflux transporter AcrB pore domain"/>
    <property type="match status" value="2"/>
</dbReference>